<reference evidence="2" key="1">
    <citation type="journal article" date="2019" name="Int. J. Syst. Evol. Microbiol.">
        <title>The Global Catalogue of Microorganisms (GCM) 10K type strain sequencing project: providing services to taxonomists for standard genome sequencing and annotation.</title>
        <authorList>
            <consortium name="The Broad Institute Genomics Platform"/>
            <consortium name="The Broad Institute Genome Sequencing Center for Infectious Disease"/>
            <person name="Wu L."/>
            <person name="Ma J."/>
        </authorList>
    </citation>
    <scope>NUCLEOTIDE SEQUENCE [LARGE SCALE GENOMIC DNA]</scope>
    <source>
        <strain evidence="2">CGMCC 4.7367</strain>
    </source>
</reference>
<accession>A0ABQ3MQJ5</accession>
<evidence type="ECO:0000313" key="2">
    <source>
        <dbReference type="Proteomes" id="UP000605568"/>
    </source>
</evidence>
<sequence>MSTPDLPEATRRPVDPEAVDTLTPEEVAAYRDAQIIRLRRTGATFEQIGAELGFSKQYAHRRYTELLKEIPGYEVAEYRREQEDRLDWLLREARAVLGRDHVLVSHGRVVRVGEPEIDEETGEAVIREGAGSPMLDDAPKLSAIDTILKIETRRAKLLGLDAPVKTDLTVNADVQYTVVGVDTDTMK</sequence>
<proteinExistence type="predicted"/>
<evidence type="ECO:0008006" key="3">
    <source>
        <dbReference type="Google" id="ProtNLM"/>
    </source>
</evidence>
<dbReference type="Proteomes" id="UP000605568">
    <property type="component" value="Unassembled WGS sequence"/>
</dbReference>
<name>A0ABQ3MQJ5_9PSEU</name>
<dbReference type="RefSeq" id="WP_191304431.1">
    <property type="nucleotide sequence ID" value="NZ_BNAR01000018.1"/>
</dbReference>
<evidence type="ECO:0000313" key="1">
    <source>
        <dbReference type="EMBL" id="GHH57761.1"/>
    </source>
</evidence>
<gene>
    <name evidence="1" type="ORF">GCM10017774_77960</name>
</gene>
<comment type="caution">
    <text evidence="1">The sequence shown here is derived from an EMBL/GenBank/DDBJ whole genome shotgun (WGS) entry which is preliminary data.</text>
</comment>
<protein>
    <recommendedName>
        <fullName evidence="3">Sigma-70, region 4</fullName>
    </recommendedName>
</protein>
<dbReference type="EMBL" id="BNAR01000018">
    <property type="protein sequence ID" value="GHH57761.1"/>
    <property type="molecule type" value="Genomic_DNA"/>
</dbReference>
<keyword evidence="2" id="KW-1185">Reference proteome</keyword>
<organism evidence="1 2">
    <name type="scientific">Lentzea cavernae</name>
    <dbReference type="NCBI Taxonomy" id="2020703"/>
    <lineage>
        <taxon>Bacteria</taxon>
        <taxon>Bacillati</taxon>
        <taxon>Actinomycetota</taxon>
        <taxon>Actinomycetes</taxon>
        <taxon>Pseudonocardiales</taxon>
        <taxon>Pseudonocardiaceae</taxon>
        <taxon>Lentzea</taxon>
    </lineage>
</organism>